<proteinExistence type="predicted"/>
<name>W6MXV8_9ASCO</name>
<dbReference type="InterPro" id="IPR036778">
    <property type="entry name" value="OHCU_decarboxylase_sf"/>
</dbReference>
<dbReference type="PANTHER" id="PTHR37987:SF1">
    <property type="entry name" value="OXO-4-HYDROXY-4-CARBOXY-5-UREIDOIMIDAZOLINE DECARBOXYLASE DOMAIN-CONTAINING PROTEIN"/>
    <property type="match status" value="1"/>
</dbReference>
<feature type="region of interest" description="Disordered" evidence="2">
    <location>
        <begin position="84"/>
        <end position="107"/>
    </location>
</feature>
<dbReference type="InterPro" id="IPR018020">
    <property type="entry name" value="OHCU_decarboxylase"/>
</dbReference>
<keyword evidence="5" id="KW-1185">Reference proteome</keyword>
<dbReference type="SUPFAM" id="SSF158694">
    <property type="entry name" value="UraD-Like"/>
    <property type="match status" value="1"/>
</dbReference>
<keyword evidence="1" id="KW-0659">Purine metabolism</keyword>
<accession>W6MXV8</accession>
<evidence type="ECO:0000313" key="5">
    <source>
        <dbReference type="Proteomes" id="UP000019384"/>
    </source>
</evidence>
<dbReference type="GO" id="GO:0006144">
    <property type="term" value="P:purine nucleobase metabolic process"/>
    <property type="evidence" value="ECO:0007669"/>
    <property type="project" value="UniProtKB-KW"/>
</dbReference>
<sequence length="179" mass="20179">MSNYILPPISSITSLDTQAKVQLLTHLFEKCETLTSYLVPELFNQNHTSYVNLIEAARSLLLKLLEGSDFQRINRIIAAHPRLGPQKQQLSSHSSSEQKSLAASSPEETEKLVSLNEEYEAVFPGLRYVVFVNGRSRASIMENMRKRIDRGDVGLERREAFEAMCDIALDRAKKLGAKL</sequence>
<dbReference type="Pfam" id="PF09349">
    <property type="entry name" value="OHCU_decarbox"/>
    <property type="match status" value="1"/>
</dbReference>
<organism evidence="4 5">
    <name type="scientific">Kuraishia capsulata CBS 1993</name>
    <dbReference type="NCBI Taxonomy" id="1382522"/>
    <lineage>
        <taxon>Eukaryota</taxon>
        <taxon>Fungi</taxon>
        <taxon>Dikarya</taxon>
        <taxon>Ascomycota</taxon>
        <taxon>Saccharomycotina</taxon>
        <taxon>Pichiomycetes</taxon>
        <taxon>Pichiales</taxon>
        <taxon>Pichiaceae</taxon>
        <taxon>Kuraishia</taxon>
    </lineage>
</organism>
<dbReference type="EMBL" id="HG793131">
    <property type="protein sequence ID" value="CDK29560.1"/>
    <property type="molecule type" value="Genomic_DNA"/>
</dbReference>
<feature type="compositionally biased region" description="Low complexity" evidence="2">
    <location>
        <begin position="86"/>
        <end position="105"/>
    </location>
</feature>
<evidence type="ECO:0000313" key="4">
    <source>
        <dbReference type="EMBL" id="CDK29560.1"/>
    </source>
</evidence>
<evidence type="ECO:0000256" key="1">
    <source>
        <dbReference type="ARBA" id="ARBA00022631"/>
    </source>
</evidence>
<dbReference type="PANTHER" id="PTHR37987">
    <property type="entry name" value="CHROMOSOME 9, WHOLE GENOME SHOTGUN SEQUENCE"/>
    <property type="match status" value="1"/>
</dbReference>
<evidence type="ECO:0000256" key="2">
    <source>
        <dbReference type="SAM" id="MobiDB-lite"/>
    </source>
</evidence>
<protein>
    <recommendedName>
        <fullName evidence="3">Oxo-4-hydroxy-4-carboxy-5-ureidoimidazoline decarboxylase domain-containing protein</fullName>
    </recommendedName>
</protein>
<gene>
    <name evidence="4" type="ORF">KUCA_T00005552001</name>
</gene>
<dbReference type="HOGENOM" id="CLU_092522_0_1_1"/>
<reference evidence="4" key="1">
    <citation type="submission" date="2013-12" db="EMBL/GenBank/DDBJ databases">
        <authorList>
            <person name="Genoscope - CEA"/>
        </authorList>
    </citation>
    <scope>NUCLEOTIDE SEQUENCE</scope>
    <source>
        <strain evidence="4">CBS 1993</strain>
    </source>
</reference>
<dbReference type="Gene3D" id="1.10.3330.10">
    <property type="entry name" value="Oxo-4-hydroxy-4-carboxy-5-ureidoimidazoline decarboxylase"/>
    <property type="match status" value="1"/>
</dbReference>
<dbReference type="OrthoDB" id="5398391at2759"/>
<dbReference type="AlphaFoldDB" id="W6MXV8"/>
<dbReference type="STRING" id="1382522.W6MXV8"/>
<dbReference type="Proteomes" id="UP000019384">
    <property type="component" value="Unassembled WGS sequence"/>
</dbReference>
<dbReference type="GeneID" id="34522932"/>
<evidence type="ECO:0000259" key="3">
    <source>
        <dbReference type="Pfam" id="PF09349"/>
    </source>
</evidence>
<dbReference type="RefSeq" id="XP_022461544.1">
    <property type="nucleotide sequence ID" value="XM_022605795.1"/>
</dbReference>
<feature type="domain" description="Oxo-4-hydroxy-4-carboxy-5-ureidoimidazoline decarboxylase" evidence="3">
    <location>
        <begin position="14"/>
        <end position="173"/>
    </location>
</feature>
<reference evidence="4" key="2">
    <citation type="submission" date="2014-02" db="EMBL/GenBank/DDBJ databases">
        <title>Complete DNA sequence of /Kuraishia capsulata/ illustrates novel genomic features among budding yeasts (/Saccharomycotina/).</title>
        <authorList>
            <person name="Morales L."/>
            <person name="Noel B."/>
            <person name="Porcel B."/>
            <person name="Marcet-Houben M."/>
            <person name="Hullo M-F."/>
            <person name="Sacerdot C."/>
            <person name="Tekaia F."/>
            <person name="Leh-Louis V."/>
            <person name="Despons L."/>
            <person name="Khanna V."/>
            <person name="Aury J-M."/>
            <person name="Barbe V."/>
            <person name="Couloux A."/>
            <person name="Labadie K."/>
            <person name="Pelletier E."/>
            <person name="Souciet J-L."/>
            <person name="Boekhout T."/>
            <person name="Gabaldon T."/>
            <person name="Wincker P."/>
            <person name="Dujon B."/>
        </authorList>
    </citation>
    <scope>NUCLEOTIDE SEQUENCE</scope>
    <source>
        <strain evidence="4">CBS 1993</strain>
    </source>
</reference>